<accession>A0AAV4R6U9</accession>
<proteinExistence type="predicted"/>
<evidence type="ECO:0000313" key="2">
    <source>
        <dbReference type="Proteomes" id="UP001054837"/>
    </source>
</evidence>
<gene>
    <name evidence="1" type="ORF">CDAR_510601</name>
</gene>
<organism evidence="1 2">
    <name type="scientific">Caerostris darwini</name>
    <dbReference type="NCBI Taxonomy" id="1538125"/>
    <lineage>
        <taxon>Eukaryota</taxon>
        <taxon>Metazoa</taxon>
        <taxon>Ecdysozoa</taxon>
        <taxon>Arthropoda</taxon>
        <taxon>Chelicerata</taxon>
        <taxon>Arachnida</taxon>
        <taxon>Araneae</taxon>
        <taxon>Araneomorphae</taxon>
        <taxon>Entelegynae</taxon>
        <taxon>Araneoidea</taxon>
        <taxon>Araneidae</taxon>
        <taxon>Caerostris</taxon>
    </lineage>
</organism>
<dbReference type="AlphaFoldDB" id="A0AAV4R6U9"/>
<protein>
    <submittedName>
        <fullName evidence="1">Uncharacterized protein</fullName>
    </submittedName>
</protein>
<dbReference type="EMBL" id="BPLQ01005611">
    <property type="protein sequence ID" value="GIY15927.1"/>
    <property type="molecule type" value="Genomic_DNA"/>
</dbReference>
<dbReference type="Proteomes" id="UP001054837">
    <property type="component" value="Unassembled WGS sequence"/>
</dbReference>
<evidence type="ECO:0000313" key="1">
    <source>
        <dbReference type="EMBL" id="GIY15927.1"/>
    </source>
</evidence>
<sequence>MTPLHNSFNSPNGCDLRVSTSKISQQCLPMIVQKQGRVQIVPLVLDIMYSVVMKKLRKCIFNDLSALRVTVPIELNAIGHRSRYYLFINGDSVSSFVSEETLLQCFPDLTADAFPLPHVMWGKGTR</sequence>
<keyword evidence="2" id="KW-1185">Reference proteome</keyword>
<name>A0AAV4R6U9_9ARAC</name>
<comment type="caution">
    <text evidence="1">The sequence shown here is derived from an EMBL/GenBank/DDBJ whole genome shotgun (WGS) entry which is preliminary data.</text>
</comment>
<reference evidence="1 2" key="1">
    <citation type="submission" date="2021-06" db="EMBL/GenBank/DDBJ databases">
        <title>Caerostris darwini draft genome.</title>
        <authorList>
            <person name="Kono N."/>
            <person name="Arakawa K."/>
        </authorList>
    </citation>
    <scope>NUCLEOTIDE SEQUENCE [LARGE SCALE GENOMIC DNA]</scope>
</reference>